<dbReference type="RefSeq" id="WP_184394297.1">
    <property type="nucleotide sequence ID" value="NZ_BAAAJD010000124.1"/>
</dbReference>
<name>A0A7W8QP33_9ACTN</name>
<comment type="caution">
    <text evidence="1">The sequence shown here is derived from an EMBL/GenBank/DDBJ whole genome shotgun (WGS) entry which is preliminary data.</text>
</comment>
<dbReference type="Proteomes" id="UP000572635">
    <property type="component" value="Unassembled WGS sequence"/>
</dbReference>
<accession>A0A7W8QP33</accession>
<protein>
    <submittedName>
        <fullName evidence="1">Uncharacterized protein</fullName>
    </submittedName>
</protein>
<keyword evidence="2" id="KW-1185">Reference proteome</keyword>
<gene>
    <name evidence="1" type="ORF">HDA36_004111</name>
</gene>
<reference evidence="1 2" key="1">
    <citation type="submission" date="2020-08" db="EMBL/GenBank/DDBJ databases">
        <title>Sequencing the genomes of 1000 actinobacteria strains.</title>
        <authorList>
            <person name="Klenk H.-P."/>
        </authorList>
    </citation>
    <scope>NUCLEOTIDE SEQUENCE [LARGE SCALE GENOMIC DNA]</scope>
    <source>
        <strain evidence="1 2">DSM 44551</strain>
    </source>
</reference>
<organism evidence="1 2">
    <name type="scientific">Nocardiopsis composta</name>
    <dbReference type="NCBI Taxonomy" id="157465"/>
    <lineage>
        <taxon>Bacteria</taxon>
        <taxon>Bacillati</taxon>
        <taxon>Actinomycetota</taxon>
        <taxon>Actinomycetes</taxon>
        <taxon>Streptosporangiales</taxon>
        <taxon>Nocardiopsidaceae</taxon>
        <taxon>Nocardiopsis</taxon>
    </lineage>
</organism>
<dbReference type="EMBL" id="JACHDB010000001">
    <property type="protein sequence ID" value="MBB5434027.1"/>
    <property type="molecule type" value="Genomic_DNA"/>
</dbReference>
<dbReference type="AlphaFoldDB" id="A0A7W8QP33"/>
<proteinExistence type="predicted"/>
<sequence length="108" mass="11954">MGRAEQVRPYARWQIPHYSALCDLTLRHKARWALTYEGDQAACYVATSLIEDGITVAASTPELLDAALTEFTPSPRVRAYAVDPRAAALARRSEQRLLARLIREAAAA</sequence>
<evidence type="ECO:0000313" key="1">
    <source>
        <dbReference type="EMBL" id="MBB5434027.1"/>
    </source>
</evidence>
<evidence type="ECO:0000313" key="2">
    <source>
        <dbReference type="Proteomes" id="UP000572635"/>
    </source>
</evidence>